<feature type="region of interest" description="Disordered" evidence="1">
    <location>
        <begin position="100"/>
        <end position="146"/>
    </location>
</feature>
<evidence type="ECO:0000313" key="3">
    <source>
        <dbReference type="Proteomes" id="UP000026962"/>
    </source>
</evidence>
<evidence type="ECO:0000256" key="1">
    <source>
        <dbReference type="SAM" id="MobiDB-lite"/>
    </source>
</evidence>
<sequence>MQHTIAYRVDPALLSLSLFSSPQNPEKRNQTTRYEDERLDSVRSRSAAVAAAASGGRVWAMRLSSSPAAAPRRSAPTTRLRREALESVLEELRRALDELREGGELGASLPDPEGAVNDGGGEEPPDNEEEGGGGDDDDDSASAASLAGCSDGETAQLCDLLKSTFESPIFFQKVDEIQKSLYQNDAVEQDPSWNIVKAIDLWEGDDLALKKTFSSRKRKGKLRKAWDGTKVIYNVASWSATAIGIYHNQAILKVATTAFRTSCSTTSWEKARMRSRVVSILVRRKELGARPGSRSQ</sequence>
<reference evidence="2" key="1">
    <citation type="submission" date="2015-04" db="UniProtKB">
        <authorList>
            <consortium name="EnsemblPlants"/>
        </authorList>
    </citation>
    <scope>IDENTIFICATION</scope>
</reference>
<accession>A0A0E0M258</accession>
<dbReference type="Proteomes" id="UP000026962">
    <property type="component" value="Chromosome 9"/>
</dbReference>
<protein>
    <submittedName>
        <fullName evidence="2">Uncharacterized protein</fullName>
    </submittedName>
</protein>
<dbReference type="PANTHER" id="PTHR33874:SF5">
    <property type="entry name" value="OS09G0465500 PROTEIN"/>
    <property type="match status" value="1"/>
</dbReference>
<dbReference type="eggNOG" id="ENOG502QPYJ">
    <property type="taxonomic scope" value="Eukaryota"/>
</dbReference>
<reference evidence="2" key="2">
    <citation type="submission" date="2018-05" db="EMBL/GenBank/DDBJ databases">
        <title>OpunRS2 (Oryza punctata Reference Sequence Version 2).</title>
        <authorList>
            <person name="Zhang J."/>
            <person name="Kudrna D."/>
            <person name="Lee S."/>
            <person name="Talag J."/>
            <person name="Welchert J."/>
            <person name="Wing R.A."/>
        </authorList>
    </citation>
    <scope>NUCLEOTIDE SEQUENCE [LARGE SCALE GENOMIC DNA]</scope>
</reference>
<proteinExistence type="predicted"/>
<dbReference type="PANTHER" id="PTHR33874">
    <property type="entry name" value="RING FINGER PROTEIN"/>
    <property type="match status" value="1"/>
</dbReference>
<dbReference type="STRING" id="4537.A0A0E0M258"/>
<keyword evidence="3" id="KW-1185">Reference proteome</keyword>
<organism evidence="2">
    <name type="scientific">Oryza punctata</name>
    <name type="common">Red rice</name>
    <dbReference type="NCBI Taxonomy" id="4537"/>
    <lineage>
        <taxon>Eukaryota</taxon>
        <taxon>Viridiplantae</taxon>
        <taxon>Streptophyta</taxon>
        <taxon>Embryophyta</taxon>
        <taxon>Tracheophyta</taxon>
        <taxon>Spermatophyta</taxon>
        <taxon>Magnoliopsida</taxon>
        <taxon>Liliopsida</taxon>
        <taxon>Poales</taxon>
        <taxon>Poaceae</taxon>
        <taxon>BOP clade</taxon>
        <taxon>Oryzoideae</taxon>
        <taxon>Oryzeae</taxon>
        <taxon>Oryzinae</taxon>
        <taxon>Oryza</taxon>
    </lineage>
</organism>
<dbReference type="AlphaFoldDB" id="A0A0E0M258"/>
<dbReference type="HOGENOM" id="CLU_941307_0_0_1"/>
<feature type="region of interest" description="Disordered" evidence="1">
    <location>
        <begin position="19"/>
        <end position="44"/>
    </location>
</feature>
<dbReference type="OMA" id="AIGIYHN"/>
<dbReference type="Gramene" id="OPUNC09G11580.1">
    <property type="protein sequence ID" value="OPUNC09G11580.1"/>
    <property type="gene ID" value="OPUNC09G11580"/>
</dbReference>
<feature type="compositionally biased region" description="Acidic residues" evidence="1">
    <location>
        <begin position="120"/>
        <end position="140"/>
    </location>
</feature>
<dbReference type="EnsemblPlants" id="OPUNC09G11580.1">
    <property type="protein sequence ID" value="OPUNC09G11580.1"/>
    <property type="gene ID" value="OPUNC09G11580"/>
</dbReference>
<name>A0A0E0M258_ORYPU</name>
<feature type="compositionally biased region" description="Basic and acidic residues" evidence="1">
    <location>
        <begin position="25"/>
        <end position="43"/>
    </location>
</feature>
<evidence type="ECO:0000313" key="2">
    <source>
        <dbReference type="EnsemblPlants" id="OPUNC09G11580.1"/>
    </source>
</evidence>